<protein>
    <submittedName>
        <fullName evidence="1">Uncharacterized protein</fullName>
    </submittedName>
</protein>
<dbReference type="AlphaFoldDB" id="A0A0K1S391"/>
<name>A0A0K1S391_9CHRO</name>
<proteinExistence type="predicted"/>
<dbReference type="EMBL" id="CP011339">
    <property type="protein sequence ID" value="AKV68530.1"/>
    <property type="molecule type" value="Genomic_DNA"/>
</dbReference>
<sequence length="85" mass="9692">MNTATQTIKVYNEIIELIARGTTPQSVINFHLSDTAQNRLEDLIYNAKNNELTQDEKQELDAYLMLEHIMTLAKAKAHQYLNGAN</sequence>
<organism evidence="1 2">
    <name type="scientific">Microcystis panniformis FACHB-1757</name>
    <dbReference type="NCBI Taxonomy" id="1638788"/>
    <lineage>
        <taxon>Bacteria</taxon>
        <taxon>Bacillati</taxon>
        <taxon>Cyanobacteriota</taxon>
        <taxon>Cyanophyceae</taxon>
        <taxon>Oscillatoriophycideae</taxon>
        <taxon>Chroococcales</taxon>
        <taxon>Microcystaceae</taxon>
        <taxon>Microcystis</taxon>
    </lineage>
</organism>
<dbReference type="RefSeq" id="WP_002770064.1">
    <property type="nucleotide sequence ID" value="NZ_CP011339.1"/>
</dbReference>
<dbReference type="KEGG" id="mpk:VL20_3527"/>
<keyword evidence="2" id="KW-1185">Reference proteome</keyword>
<evidence type="ECO:0000313" key="1">
    <source>
        <dbReference type="EMBL" id="AKV68530.1"/>
    </source>
</evidence>
<accession>A0A0K1S391</accession>
<dbReference type="PATRIC" id="fig|1638788.3.peg.3567"/>
<evidence type="ECO:0000313" key="2">
    <source>
        <dbReference type="Proteomes" id="UP000068167"/>
    </source>
</evidence>
<dbReference type="Proteomes" id="UP000068167">
    <property type="component" value="Chromosome"/>
</dbReference>
<reference evidence="1 2" key="1">
    <citation type="journal article" date="2016" name="Stand. Genomic Sci.">
        <title>Complete genome sequence and genomic characterization of Microcystis panniformis FACHB 1757 by third-generation sequencing.</title>
        <authorList>
            <person name="Zhang J.Y."/>
            <person name="Guan R."/>
            <person name="Zhang H.J."/>
            <person name="Li H."/>
            <person name="Xiao P."/>
            <person name="Yu G.L."/>
            <person name="Du L."/>
            <person name="Cao D.M."/>
            <person name="Zhu B.C."/>
            <person name="Li R.H."/>
            <person name="Lu Z.H."/>
        </authorList>
    </citation>
    <scope>NUCLEOTIDE SEQUENCE [LARGE SCALE GENOMIC DNA]</scope>
    <source>
        <strain evidence="1 2">FACHB-1757</strain>
    </source>
</reference>
<gene>
    <name evidence="1" type="ORF">VL20_3527</name>
</gene>